<evidence type="ECO:0000256" key="13">
    <source>
        <dbReference type="SAM" id="MobiDB-lite"/>
    </source>
</evidence>
<comment type="subunit">
    <text evidence="3">Monomer.</text>
</comment>
<feature type="compositionally biased region" description="Pro residues" evidence="13">
    <location>
        <begin position="23"/>
        <end position="35"/>
    </location>
</feature>
<evidence type="ECO:0000256" key="7">
    <source>
        <dbReference type="ARBA" id="ARBA00022927"/>
    </source>
</evidence>
<reference evidence="14 15" key="1">
    <citation type="submission" date="2016-06" db="EMBL/GenBank/DDBJ databases">
        <title>Draft genome of Moraxella atlantae CCUG 66109.</title>
        <authorList>
            <person name="Salva-Serra F."/>
            <person name="Engstrom-Jakobsson H."/>
            <person name="Thorell K."/>
            <person name="Gonzales-Siles L."/>
            <person name="Karlsson R."/>
            <person name="Boulund F."/>
            <person name="Engstrand L."/>
            <person name="Kristiansson E."/>
            <person name="Moore E."/>
        </authorList>
    </citation>
    <scope>NUCLEOTIDE SEQUENCE [LARGE SCALE GENOMIC DNA]</scope>
    <source>
        <strain evidence="14 15">CCUG 66109</strain>
    </source>
</reference>
<comment type="subcellular location">
    <subcellularLocation>
        <location evidence="1">Cell outer membrane</location>
        <topology evidence="1">Lipid-anchor</topology>
    </subcellularLocation>
</comment>
<keyword evidence="7" id="KW-0653">Protein transport</keyword>
<keyword evidence="5" id="KW-0813">Transport</keyword>
<dbReference type="RefSeq" id="WP_067236030.1">
    <property type="nucleotide sequence ID" value="NZ_LZMZ01000012.1"/>
</dbReference>
<name>A0A1B8QDB7_9GAMM</name>
<evidence type="ECO:0000256" key="3">
    <source>
        <dbReference type="ARBA" id="ARBA00011245"/>
    </source>
</evidence>
<dbReference type="OrthoDB" id="9797618at2"/>
<dbReference type="EMBL" id="LZMZ01000012">
    <property type="protein sequence ID" value="OBX79505.1"/>
    <property type="molecule type" value="Genomic_DNA"/>
</dbReference>
<dbReference type="CDD" id="cd16326">
    <property type="entry name" value="LolB"/>
    <property type="match status" value="1"/>
</dbReference>
<sequence>MRPIYPVLLLTSLLTACQTTPKRPSPAPLPVPAAPTPTSSAPVVVVPTTSPIVAAEANAKTTPVSTTQPIPPSFNINGKLGFNSPKGGGSALYTWVQSGVRFDIELTAPFGMGQTQIHYDGTTATLTDGKRTRQADSPEALLRRMLGFQAPISQLPFWMMGQPAPSDNAAERDAQNRLTRATNGDWQAAFDYATQNVAPNTLPSRLVLTHPASYKVVMTINH</sequence>
<evidence type="ECO:0000256" key="8">
    <source>
        <dbReference type="ARBA" id="ARBA00023136"/>
    </source>
</evidence>
<keyword evidence="10" id="KW-0143">Chaperone</keyword>
<evidence type="ECO:0000256" key="12">
    <source>
        <dbReference type="ARBA" id="ARBA00023288"/>
    </source>
</evidence>
<dbReference type="Gene3D" id="2.50.20.10">
    <property type="entry name" value="Lipoprotein localisation LolA/LolB/LppX"/>
    <property type="match status" value="1"/>
</dbReference>
<comment type="caution">
    <text evidence="14">The sequence shown here is derived from an EMBL/GenBank/DDBJ whole genome shotgun (WGS) entry which is preliminary data.</text>
</comment>
<dbReference type="GO" id="GO:0015031">
    <property type="term" value="P:protein transport"/>
    <property type="evidence" value="ECO:0007669"/>
    <property type="project" value="UniProtKB-KW"/>
</dbReference>
<keyword evidence="11" id="KW-0998">Cell outer membrane</keyword>
<evidence type="ECO:0000256" key="9">
    <source>
        <dbReference type="ARBA" id="ARBA00023139"/>
    </source>
</evidence>
<dbReference type="STRING" id="34059.A9308_00265"/>
<accession>A0A1B8QDB7</accession>
<gene>
    <name evidence="14" type="ORF">A9308_00265</name>
</gene>
<organism evidence="14 15">
    <name type="scientific">Faucicola atlantae</name>
    <dbReference type="NCBI Taxonomy" id="34059"/>
    <lineage>
        <taxon>Bacteria</taxon>
        <taxon>Pseudomonadati</taxon>
        <taxon>Pseudomonadota</taxon>
        <taxon>Gammaproteobacteria</taxon>
        <taxon>Moraxellales</taxon>
        <taxon>Moraxellaceae</taxon>
        <taxon>Faucicola</taxon>
    </lineage>
</organism>
<evidence type="ECO:0000256" key="2">
    <source>
        <dbReference type="ARBA" id="ARBA00009696"/>
    </source>
</evidence>
<dbReference type="InterPro" id="IPR029046">
    <property type="entry name" value="LolA/LolB/LppX"/>
</dbReference>
<protein>
    <recommendedName>
        <fullName evidence="4">Outer-membrane lipoprotein LolB</fullName>
    </recommendedName>
</protein>
<evidence type="ECO:0000256" key="10">
    <source>
        <dbReference type="ARBA" id="ARBA00023186"/>
    </source>
</evidence>
<keyword evidence="8" id="KW-0472">Membrane</keyword>
<dbReference type="SUPFAM" id="SSF89392">
    <property type="entry name" value="Prokaryotic lipoproteins and lipoprotein localization factors"/>
    <property type="match status" value="1"/>
</dbReference>
<dbReference type="Pfam" id="PF03550">
    <property type="entry name" value="LolB"/>
    <property type="match status" value="1"/>
</dbReference>
<comment type="similarity">
    <text evidence="2">Belongs to the LolB family.</text>
</comment>
<evidence type="ECO:0000256" key="6">
    <source>
        <dbReference type="ARBA" id="ARBA00022729"/>
    </source>
</evidence>
<evidence type="ECO:0000256" key="11">
    <source>
        <dbReference type="ARBA" id="ARBA00023237"/>
    </source>
</evidence>
<dbReference type="AlphaFoldDB" id="A0A1B8QDB7"/>
<dbReference type="GO" id="GO:0009279">
    <property type="term" value="C:cell outer membrane"/>
    <property type="evidence" value="ECO:0007669"/>
    <property type="project" value="UniProtKB-SubCell"/>
</dbReference>
<dbReference type="PROSITE" id="PS51257">
    <property type="entry name" value="PROKAR_LIPOPROTEIN"/>
    <property type="match status" value="1"/>
</dbReference>
<feature type="region of interest" description="Disordered" evidence="13">
    <location>
        <begin position="19"/>
        <end position="40"/>
    </location>
</feature>
<dbReference type="Proteomes" id="UP000092508">
    <property type="component" value="Unassembled WGS sequence"/>
</dbReference>
<dbReference type="NCBIfam" id="TIGR00548">
    <property type="entry name" value="lolB"/>
    <property type="match status" value="1"/>
</dbReference>
<evidence type="ECO:0000256" key="1">
    <source>
        <dbReference type="ARBA" id="ARBA00004459"/>
    </source>
</evidence>
<keyword evidence="9" id="KW-0564">Palmitate</keyword>
<keyword evidence="12 14" id="KW-0449">Lipoprotein</keyword>
<evidence type="ECO:0000313" key="15">
    <source>
        <dbReference type="Proteomes" id="UP000092508"/>
    </source>
</evidence>
<keyword evidence="6" id="KW-0732">Signal</keyword>
<evidence type="ECO:0000313" key="14">
    <source>
        <dbReference type="EMBL" id="OBX79505.1"/>
    </source>
</evidence>
<proteinExistence type="inferred from homology"/>
<evidence type="ECO:0000256" key="5">
    <source>
        <dbReference type="ARBA" id="ARBA00022448"/>
    </source>
</evidence>
<evidence type="ECO:0000256" key="4">
    <source>
        <dbReference type="ARBA" id="ARBA00016202"/>
    </source>
</evidence>
<dbReference type="InterPro" id="IPR004565">
    <property type="entry name" value="OM_lipoprot_LolB"/>
</dbReference>